<accession>A0A0M0BRP0</accession>
<dbReference type="InterPro" id="IPR006978">
    <property type="entry name" value="Nre_N"/>
</dbReference>
<comment type="caution">
    <text evidence="4">The sequence shown here is derived from an EMBL/GenBank/DDBJ whole genome shotgun (WGS) entry which is preliminary data.</text>
</comment>
<dbReference type="Pfam" id="PF04895">
    <property type="entry name" value="Nre_C"/>
    <property type="match status" value="1"/>
</dbReference>
<comment type="caution">
    <text evidence="1">Lacks conserved residue(s) required for the propagation of feature annotation.</text>
</comment>
<dbReference type="HAMAP" id="MF_02096">
    <property type="entry name" value="Nre"/>
    <property type="match status" value="1"/>
</dbReference>
<reference evidence="4 5" key="1">
    <citation type="submission" date="2015-06" db="EMBL/GenBank/DDBJ databases">
        <title>New insights into the roles of widespread benthic archaea in carbon and nitrogen cycling.</title>
        <authorList>
            <person name="Lazar C.S."/>
            <person name="Baker B.J."/>
            <person name="Seitz K.W."/>
            <person name="Hyde A.S."/>
            <person name="Dick G.J."/>
            <person name="Hinrichs K.-U."/>
            <person name="Teske A.P."/>
        </authorList>
    </citation>
    <scope>NUCLEOTIDE SEQUENCE [LARGE SCALE GENOMIC DNA]</scope>
    <source>
        <strain evidence="4">DG-45</strain>
    </source>
</reference>
<dbReference type="PANTHER" id="PTHR38136">
    <property type="entry name" value="DNA REPAIR PROTEIN"/>
    <property type="match status" value="1"/>
</dbReference>
<dbReference type="Pfam" id="PF04894">
    <property type="entry name" value="Nre_N"/>
    <property type="match status" value="1"/>
</dbReference>
<feature type="domain" description="Archaeal Nre C-terminal" evidence="3">
    <location>
        <begin position="275"/>
        <end position="383"/>
    </location>
</feature>
<keyword evidence="1" id="KW-0227">DNA damage</keyword>
<feature type="domain" description="Archaeal Nre N-terminal" evidence="2">
    <location>
        <begin position="8"/>
        <end position="261"/>
    </location>
</feature>
<keyword evidence="1" id="KW-0234">DNA repair</keyword>
<organism evidence="4 5">
    <name type="scientific">miscellaneous Crenarchaeota group-15 archaeon DG-45</name>
    <dbReference type="NCBI Taxonomy" id="1685127"/>
    <lineage>
        <taxon>Archaea</taxon>
        <taxon>Candidatus Bathyarchaeota</taxon>
        <taxon>MCG-15</taxon>
    </lineage>
</organism>
<dbReference type="PANTHER" id="PTHR38136:SF2">
    <property type="entry name" value="DNA REPAIR PROTEIN"/>
    <property type="match status" value="1"/>
</dbReference>
<sequence>MARLTSQLGIWRSVDGTSVDGSSPPSVFVGRFGYPYVNVGPMTPPIHGDTTMLDEPERWMGRTMEEIIDFRSKLVRGMYRAHVRRPDGAGRVLERTRELALAEHHVETEMRLKRRPSRRFYVDGDVQPSGPTAPLEGVDIGYVRWDRHMEKAHYDTDLRAAEAARMLYEGGVSVNRIQRAFSLGSFGVGGNRRLVPTRWSITAVDDIISKELAERVRGYPQVNQCEVYESDYLGNRFEVLLVPDAWSYEAYEAWYPQTLWNPSADHVAIVTDWEGHGGRWRYASMGGCYYAGRLAVQEHLDRVKRQARVFILREAYPDYIMPVGVWQVRENVRNAMRQPPQRYDTLEEALGRVMGRLSIGLEHWLDAGSLLRHTLTQRKLTDYM</sequence>
<dbReference type="InterPro" id="IPR033167">
    <property type="entry name" value="Nre"/>
</dbReference>
<evidence type="ECO:0000259" key="2">
    <source>
        <dbReference type="Pfam" id="PF04894"/>
    </source>
</evidence>
<gene>
    <name evidence="4" type="ORF">AC482_02805</name>
</gene>
<dbReference type="EMBL" id="LFWZ01000019">
    <property type="protein sequence ID" value="KON30901.1"/>
    <property type="molecule type" value="Genomic_DNA"/>
</dbReference>
<dbReference type="PATRIC" id="fig|1685127.3.peg.752"/>
<dbReference type="Proteomes" id="UP000037210">
    <property type="component" value="Unassembled WGS sequence"/>
</dbReference>
<dbReference type="InterPro" id="IPR006979">
    <property type="entry name" value="Nre_C"/>
</dbReference>
<evidence type="ECO:0000313" key="5">
    <source>
        <dbReference type="Proteomes" id="UP000037210"/>
    </source>
</evidence>
<dbReference type="AlphaFoldDB" id="A0A0M0BRP0"/>
<comment type="function">
    <text evidence="1">Involved in DNA damage repair.</text>
</comment>
<proteinExistence type="inferred from homology"/>
<dbReference type="GO" id="GO:0006281">
    <property type="term" value="P:DNA repair"/>
    <property type="evidence" value="ECO:0007669"/>
    <property type="project" value="UniProtKB-UniRule"/>
</dbReference>
<evidence type="ECO:0000256" key="1">
    <source>
        <dbReference type="HAMAP-Rule" id="MF_02096"/>
    </source>
</evidence>
<comment type="similarity">
    <text evidence="1">Belongs to the Nre family.</text>
</comment>
<evidence type="ECO:0000313" key="4">
    <source>
        <dbReference type="EMBL" id="KON30901.1"/>
    </source>
</evidence>
<name>A0A0M0BRP0_9ARCH</name>
<protein>
    <recommendedName>
        <fullName evidence="1">DNA repair protein</fullName>
    </recommendedName>
</protein>
<evidence type="ECO:0000259" key="3">
    <source>
        <dbReference type="Pfam" id="PF04895"/>
    </source>
</evidence>